<dbReference type="PRINTS" id="PR00420">
    <property type="entry name" value="RNGMNOXGNASE"/>
</dbReference>
<dbReference type="HAMAP" id="MF_00845">
    <property type="entry name" value="TetX_monooxygenase"/>
    <property type="match status" value="1"/>
</dbReference>
<keyword evidence="5" id="KW-0963">Cytoplasm</keyword>
<dbReference type="Gene3D" id="3.50.50.60">
    <property type="entry name" value="FAD/NAD(P)-binding domain"/>
    <property type="match status" value="1"/>
</dbReference>
<keyword evidence="5" id="KW-0547">Nucleotide-binding</keyword>
<dbReference type="KEGG" id="spap:H3Z74_16905"/>
<dbReference type="GO" id="GO:0005737">
    <property type="term" value="C:cytoplasm"/>
    <property type="evidence" value="ECO:0007669"/>
    <property type="project" value="UniProtKB-SubCell"/>
</dbReference>
<keyword evidence="1 5" id="KW-0285">Flavoprotein</keyword>
<keyword evidence="3 5" id="KW-0560">Oxidoreductase</keyword>
<evidence type="ECO:0000256" key="5">
    <source>
        <dbReference type="HAMAP-Rule" id="MF_00845"/>
    </source>
</evidence>
<comment type="subcellular location">
    <subcellularLocation>
        <location evidence="5">Cytoplasm</location>
    </subcellularLocation>
</comment>
<dbReference type="Proteomes" id="UP000516148">
    <property type="component" value="Chromosome"/>
</dbReference>
<evidence type="ECO:0000259" key="6">
    <source>
        <dbReference type="Pfam" id="PF01494"/>
    </source>
</evidence>
<name>A0A7H0LFG2_9SPHN</name>
<dbReference type="EMBL" id="CP061038">
    <property type="protein sequence ID" value="QNQ08415.1"/>
    <property type="molecule type" value="Genomic_DNA"/>
</dbReference>
<gene>
    <name evidence="7" type="ORF">H3Z74_16905</name>
</gene>
<evidence type="ECO:0000256" key="4">
    <source>
        <dbReference type="ARBA" id="ARBA00023033"/>
    </source>
</evidence>
<comment type="similarity">
    <text evidence="5">Belongs to the aromatic-ring hydroxylase family. TetX subfamily.</text>
</comment>
<evidence type="ECO:0000313" key="7">
    <source>
        <dbReference type="EMBL" id="QNQ08415.1"/>
    </source>
</evidence>
<dbReference type="SUPFAM" id="SSF51905">
    <property type="entry name" value="FAD/NAD(P)-binding domain"/>
    <property type="match status" value="1"/>
</dbReference>
<comment type="domain">
    <text evidence="5">Consists of an N-terminal FAD-binding domain with a Rossman fold and a C-terminal substrate-binding domain.</text>
</comment>
<dbReference type="PANTHER" id="PTHR46972:SF1">
    <property type="entry name" value="FAD DEPENDENT OXIDOREDUCTASE DOMAIN-CONTAINING PROTEIN"/>
    <property type="match status" value="1"/>
</dbReference>
<dbReference type="GO" id="GO:0071949">
    <property type="term" value="F:FAD binding"/>
    <property type="evidence" value="ECO:0007669"/>
    <property type="project" value="InterPro"/>
</dbReference>
<evidence type="ECO:0000313" key="8">
    <source>
        <dbReference type="Proteomes" id="UP000516148"/>
    </source>
</evidence>
<feature type="domain" description="FAD-binding" evidence="6">
    <location>
        <begin position="5"/>
        <end position="322"/>
    </location>
</feature>
<dbReference type="InterPro" id="IPR002938">
    <property type="entry name" value="FAD-bd"/>
</dbReference>
<dbReference type="RefSeq" id="WP_187760743.1">
    <property type="nucleotide sequence ID" value="NZ_CP061038.1"/>
</dbReference>
<accession>A0A7H0LFG2</accession>
<protein>
    <recommendedName>
        <fullName evidence="5">Flavin-dependent monooxygenase</fullName>
    </recommendedName>
    <alternativeName>
        <fullName evidence="5">TetX monooxygenase</fullName>
        <shortName evidence="5">TetX</shortName>
        <ecNumber evidence="5">1.14.13.-</ecNumber>
    </alternativeName>
</protein>
<dbReference type="PANTHER" id="PTHR46972">
    <property type="entry name" value="MONOOXYGENASE ASQM-RELATED"/>
    <property type="match status" value="1"/>
</dbReference>
<keyword evidence="2 5" id="KW-0274">FAD</keyword>
<evidence type="ECO:0000256" key="2">
    <source>
        <dbReference type="ARBA" id="ARBA00022827"/>
    </source>
</evidence>
<evidence type="ECO:0000256" key="1">
    <source>
        <dbReference type="ARBA" id="ARBA00022630"/>
    </source>
</evidence>
<feature type="binding site" evidence="5">
    <location>
        <position position="48"/>
    </location>
    <ligand>
        <name>FAD</name>
        <dbReference type="ChEBI" id="CHEBI:57692"/>
    </ligand>
</feature>
<proteinExistence type="inferred from homology"/>
<dbReference type="GO" id="GO:0046677">
    <property type="term" value="P:response to antibiotic"/>
    <property type="evidence" value="ECO:0007669"/>
    <property type="project" value="InterPro"/>
</dbReference>
<dbReference type="AlphaFoldDB" id="A0A7H0LFG2"/>
<keyword evidence="4 5" id="KW-0503">Monooxygenase</keyword>
<dbReference type="GO" id="GO:0004497">
    <property type="term" value="F:monooxygenase activity"/>
    <property type="evidence" value="ECO:0007669"/>
    <property type="project" value="UniProtKB-UniRule"/>
</dbReference>
<organism evidence="7 8">
    <name type="scientific">Sphingomonas alpina</name>
    <dbReference type="NCBI Taxonomy" id="653931"/>
    <lineage>
        <taxon>Bacteria</taxon>
        <taxon>Pseudomonadati</taxon>
        <taxon>Pseudomonadota</taxon>
        <taxon>Alphaproteobacteria</taxon>
        <taxon>Sphingomonadales</taxon>
        <taxon>Sphingomonadaceae</taxon>
        <taxon>Sphingomonas</taxon>
    </lineage>
</organism>
<comment type="subunit">
    <text evidence="5">Monomer.</text>
</comment>
<dbReference type="InterPro" id="IPR043683">
    <property type="entry name" value="TetX_monooxygenase"/>
</dbReference>
<dbReference type="Pfam" id="PF01494">
    <property type="entry name" value="FAD_binding_3"/>
    <property type="match status" value="1"/>
</dbReference>
<feature type="binding site" evidence="5">
    <location>
        <position position="41"/>
    </location>
    <ligand>
        <name>NADPH</name>
        <dbReference type="ChEBI" id="CHEBI:57783"/>
    </ligand>
</feature>
<comment type="function">
    <text evidence="5">An FAD-requiring monooxygenase active on some tetracycline antibiotic derivatives, which leads to their inactivation. Hydroxylates carbon 11a of tetracycline and some analogs.</text>
</comment>
<sequence>MRQYRIAIIGGGPGGLTLARLLHLGGLSATVFERDAHAGDRPQGGTLDLHADTGQRALRLAGLEREFLAAARYDDQGMRLYDSNGALLFGDDSSDGDRPEVDRTELRRMLIDSLPPAMIRWGTRVDRIEPAGDGYDVVTGGARGSFDLVVGADGAWSKVRPLLSGARPAYEGVTFVELGFDDVDRRHPAIAALAGRGKMFALGDNRGLILQRNGHAHIRGYFALRSDEPWAAALEDAAPEAIRERMLGYLKGWAPILTDAIRLADTIIGVRPLYALPVGHRWAHRPGLTLIGDAAHLMSPFGGEGVNLAMSDAADLAAALIQGDDAAVARFEEAMAARAEPAARGAMEGLRHAISPHGPQAVLTHFMEVMAGA</sequence>
<keyword evidence="8" id="KW-1185">Reference proteome</keyword>
<reference evidence="7 8" key="1">
    <citation type="submission" date="2020-09" db="EMBL/GenBank/DDBJ databases">
        <title>Sphingomonas sp., a new species isolated from pork steak.</title>
        <authorList>
            <person name="Heidler von Heilborn D."/>
        </authorList>
    </citation>
    <scope>NUCLEOTIDE SEQUENCE [LARGE SCALE GENOMIC DNA]</scope>
    <source>
        <strain evidence="8">S8-3T</strain>
    </source>
</reference>
<comment type="catalytic activity">
    <reaction evidence="5">
        <text>a tetracycline + NADPH + O2 + H(+) = an 11a-hydroxytetracycline + NADP(+) + H2O</text>
        <dbReference type="Rhea" id="RHEA:61444"/>
        <dbReference type="ChEBI" id="CHEBI:15377"/>
        <dbReference type="ChEBI" id="CHEBI:15378"/>
        <dbReference type="ChEBI" id="CHEBI:15379"/>
        <dbReference type="ChEBI" id="CHEBI:57783"/>
        <dbReference type="ChEBI" id="CHEBI:58349"/>
        <dbReference type="ChEBI" id="CHEBI:144644"/>
        <dbReference type="ChEBI" id="CHEBI:144645"/>
    </reaction>
</comment>
<dbReference type="EC" id="1.14.13.-" evidence="5"/>
<comment type="cofactor">
    <cofactor evidence="5">
        <name>FAD</name>
        <dbReference type="ChEBI" id="CHEBI:57692"/>
    </cofactor>
</comment>
<feature type="binding site" evidence="5">
    <location>
        <position position="103"/>
    </location>
    <ligand>
        <name>FAD</name>
        <dbReference type="ChEBI" id="CHEBI:57692"/>
    </ligand>
</feature>
<feature type="binding site" evidence="5">
    <location>
        <position position="293"/>
    </location>
    <ligand>
        <name>FAD</name>
        <dbReference type="ChEBI" id="CHEBI:57692"/>
    </ligand>
</feature>
<evidence type="ECO:0000256" key="3">
    <source>
        <dbReference type="ARBA" id="ARBA00023002"/>
    </source>
</evidence>
<dbReference type="InterPro" id="IPR036188">
    <property type="entry name" value="FAD/NAD-bd_sf"/>
</dbReference>
<keyword evidence="5" id="KW-0521">NADP</keyword>